<keyword evidence="8" id="KW-0614">Plasmid</keyword>
<feature type="domain" description="Major facilitator superfamily (MFS) profile" evidence="7">
    <location>
        <begin position="1"/>
        <end position="364"/>
    </location>
</feature>
<keyword evidence="2" id="KW-1003">Cell membrane</keyword>
<feature type="transmembrane region" description="Helical" evidence="6">
    <location>
        <begin position="277"/>
        <end position="300"/>
    </location>
</feature>
<evidence type="ECO:0000256" key="1">
    <source>
        <dbReference type="ARBA" id="ARBA00004651"/>
    </source>
</evidence>
<sequence length="366" mass="36996">MVTTEFLPIGLLTSIAHDLRVSEGTAGLMVTMPGLLAAFIAPLSTLFIGTVNRRTLLMILMALIGVANLVTASASNFGSILIGRLILGACIGVYWTFAPAMGVQLVAQRHAGRAAAIILAGISVGTVLGVPAGAALGNLTGWRTAFVAAGGVAVLVLTAQAALLSSLPGSGNTLVRDLLGLLSVSRARLGLVVIALVFAGQFAAYTYLEPLLRDSAHITAQTLSGLLAAYGIAGLFGTFLGERGVAKDVRIALPVAVAALSGSILLVALLSVLPVGIAIAVVLWGAGFGAIPVCGQMWMYQAAPVSFEKSMALMVTTSQIAVAAGSVLGGIAVDRSGIFSAYYAGAAMCALALVLLLGNLARGRGV</sequence>
<feature type="transmembrane region" description="Helical" evidence="6">
    <location>
        <begin position="114"/>
        <end position="134"/>
    </location>
</feature>
<feature type="transmembrane region" description="Helical" evidence="6">
    <location>
        <begin position="81"/>
        <end position="102"/>
    </location>
</feature>
<dbReference type="RefSeq" id="WP_180727273.1">
    <property type="nucleotide sequence ID" value="NZ_AP023177.1"/>
</dbReference>
<dbReference type="Proteomes" id="UP000510888">
    <property type="component" value="Plasmid PPGU16_p2"/>
</dbReference>
<evidence type="ECO:0000256" key="2">
    <source>
        <dbReference type="ARBA" id="ARBA00022475"/>
    </source>
</evidence>
<evidence type="ECO:0000313" key="8">
    <source>
        <dbReference type="EMBL" id="BCF95061.1"/>
    </source>
</evidence>
<protein>
    <submittedName>
        <fullName evidence="8">MFS transporter</fullName>
    </submittedName>
</protein>
<evidence type="ECO:0000313" key="9">
    <source>
        <dbReference type="Proteomes" id="UP000510888"/>
    </source>
</evidence>
<feature type="transmembrane region" description="Helical" evidence="6">
    <location>
        <begin position="312"/>
        <end position="333"/>
    </location>
</feature>
<dbReference type="KEGG" id="plad:PPGU16_81280"/>
<dbReference type="GO" id="GO:0022857">
    <property type="term" value="F:transmembrane transporter activity"/>
    <property type="evidence" value="ECO:0007669"/>
    <property type="project" value="InterPro"/>
</dbReference>
<feature type="transmembrane region" description="Helical" evidence="6">
    <location>
        <begin position="189"/>
        <end position="208"/>
    </location>
</feature>
<gene>
    <name evidence="8" type="ORF">PPGU16_81280</name>
</gene>
<name>A0A7I8C3I9_9BURK</name>
<dbReference type="Pfam" id="PF07690">
    <property type="entry name" value="MFS_1"/>
    <property type="match status" value="1"/>
</dbReference>
<feature type="transmembrane region" description="Helical" evidence="6">
    <location>
        <begin position="146"/>
        <end position="168"/>
    </location>
</feature>
<dbReference type="EMBL" id="AP023177">
    <property type="protein sequence ID" value="BCF95061.1"/>
    <property type="molecule type" value="Genomic_DNA"/>
</dbReference>
<evidence type="ECO:0000256" key="3">
    <source>
        <dbReference type="ARBA" id="ARBA00022692"/>
    </source>
</evidence>
<dbReference type="Gene3D" id="1.20.1250.20">
    <property type="entry name" value="MFS general substrate transporter like domains"/>
    <property type="match status" value="1"/>
</dbReference>
<accession>A0A7I8C3I9</accession>
<dbReference type="CDD" id="cd17324">
    <property type="entry name" value="MFS_NepI_like"/>
    <property type="match status" value="1"/>
</dbReference>
<dbReference type="AlphaFoldDB" id="A0A7I8C3I9"/>
<evidence type="ECO:0000256" key="4">
    <source>
        <dbReference type="ARBA" id="ARBA00022989"/>
    </source>
</evidence>
<dbReference type="InterPro" id="IPR050189">
    <property type="entry name" value="MFS_Efflux_Transporters"/>
</dbReference>
<keyword evidence="3 6" id="KW-0812">Transmembrane</keyword>
<feature type="transmembrane region" description="Helical" evidence="6">
    <location>
        <begin position="55"/>
        <end position="75"/>
    </location>
</feature>
<keyword evidence="9" id="KW-1185">Reference proteome</keyword>
<reference evidence="8 9" key="1">
    <citation type="journal article" date="2020" name="Genes (Basel)">
        <title>Genomic Comparison of Insect Gut Symbionts from Divergent Burkholderia Subclades.</title>
        <authorList>
            <person name="Takeshita K."/>
            <person name="Kikuchi Y."/>
        </authorList>
    </citation>
    <scope>NUCLEOTIDE SEQUENCE [LARGE SCALE GENOMIC DNA]</scope>
    <source>
        <strain evidence="8 9">PGU16</strain>
        <plasmid evidence="8 9">PPGU16_p2</plasmid>
    </source>
</reference>
<geneLocation type="plasmid" evidence="8 9">
    <name>PPGU16_p2</name>
</geneLocation>
<feature type="transmembrane region" description="Helical" evidence="6">
    <location>
        <begin position="339"/>
        <end position="361"/>
    </location>
</feature>
<dbReference type="PROSITE" id="PS50850">
    <property type="entry name" value="MFS"/>
    <property type="match status" value="1"/>
</dbReference>
<dbReference type="PANTHER" id="PTHR43124">
    <property type="entry name" value="PURINE EFFLUX PUMP PBUE"/>
    <property type="match status" value="1"/>
</dbReference>
<keyword evidence="5 6" id="KW-0472">Membrane</keyword>
<feature type="transmembrane region" description="Helical" evidence="6">
    <location>
        <begin position="251"/>
        <end position="271"/>
    </location>
</feature>
<dbReference type="PANTHER" id="PTHR43124:SF3">
    <property type="entry name" value="CHLORAMPHENICOL EFFLUX PUMP RV0191"/>
    <property type="match status" value="1"/>
</dbReference>
<evidence type="ECO:0000259" key="7">
    <source>
        <dbReference type="PROSITE" id="PS50850"/>
    </source>
</evidence>
<dbReference type="InterPro" id="IPR011701">
    <property type="entry name" value="MFS"/>
</dbReference>
<evidence type="ECO:0000256" key="6">
    <source>
        <dbReference type="SAM" id="Phobius"/>
    </source>
</evidence>
<keyword evidence="4 6" id="KW-1133">Transmembrane helix</keyword>
<dbReference type="SUPFAM" id="SSF103473">
    <property type="entry name" value="MFS general substrate transporter"/>
    <property type="match status" value="1"/>
</dbReference>
<comment type="subcellular location">
    <subcellularLocation>
        <location evidence="1">Cell membrane</location>
        <topology evidence="1">Multi-pass membrane protein</topology>
    </subcellularLocation>
</comment>
<dbReference type="InterPro" id="IPR036259">
    <property type="entry name" value="MFS_trans_sf"/>
</dbReference>
<dbReference type="InterPro" id="IPR020846">
    <property type="entry name" value="MFS_dom"/>
</dbReference>
<feature type="transmembrane region" description="Helical" evidence="6">
    <location>
        <begin position="220"/>
        <end position="239"/>
    </location>
</feature>
<dbReference type="GO" id="GO:0005886">
    <property type="term" value="C:plasma membrane"/>
    <property type="evidence" value="ECO:0007669"/>
    <property type="project" value="UniProtKB-SubCell"/>
</dbReference>
<feature type="transmembrane region" description="Helical" evidence="6">
    <location>
        <begin position="26"/>
        <end position="48"/>
    </location>
</feature>
<evidence type="ECO:0000256" key="5">
    <source>
        <dbReference type="ARBA" id="ARBA00023136"/>
    </source>
</evidence>
<proteinExistence type="predicted"/>
<organism evidence="8 9">
    <name type="scientific">Paraburkholderia largidicola</name>
    <dbReference type="NCBI Taxonomy" id="3014751"/>
    <lineage>
        <taxon>Bacteria</taxon>
        <taxon>Pseudomonadati</taxon>
        <taxon>Pseudomonadota</taxon>
        <taxon>Betaproteobacteria</taxon>
        <taxon>Burkholderiales</taxon>
        <taxon>Burkholderiaceae</taxon>
        <taxon>Paraburkholderia</taxon>
    </lineage>
</organism>